<dbReference type="EMBL" id="HBIS01001040">
    <property type="protein sequence ID" value="CAE0607079.1"/>
    <property type="molecule type" value="Transcribed_RNA"/>
</dbReference>
<dbReference type="GO" id="GO:0003700">
    <property type="term" value="F:DNA-binding transcription factor activity"/>
    <property type="evidence" value="ECO:0007669"/>
    <property type="project" value="TreeGrafter"/>
</dbReference>
<feature type="compositionally biased region" description="Polar residues" evidence="4">
    <location>
        <begin position="52"/>
        <end position="63"/>
    </location>
</feature>
<dbReference type="AlphaFoldDB" id="A0A6U9PL93"/>
<dbReference type="PROSITE" id="PS51017">
    <property type="entry name" value="CCT"/>
    <property type="match status" value="1"/>
</dbReference>
<dbReference type="Pfam" id="PF06203">
    <property type="entry name" value="CCT"/>
    <property type="match status" value="1"/>
</dbReference>
<dbReference type="GO" id="GO:0005634">
    <property type="term" value="C:nucleus"/>
    <property type="evidence" value="ECO:0007669"/>
    <property type="project" value="UniProtKB-SubCell"/>
</dbReference>
<dbReference type="InterPro" id="IPR010402">
    <property type="entry name" value="CCT_domain"/>
</dbReference>
<dbReference type="PANTHER" id="PTHR31319">
    <property type="entry name" value="ZINC FINGER PROTEIN CONSTANS-LIKE 4"/>
    <property type="match status" value="1"/>
</dbReference>
<dbReference type="InterPro" id="IPR045281">
    <property type="entry name" value="CONSTANS-like"/>
</dbReference>
<sequence>MGSRKNGSEWDLGGISDAGVEEIIDGNVPDDFFEHFLEDSLGVSMYNSQSADRLKRSSYSTGDLPSLGAGTWEEKGGSWSKLPTLDEMSPGPKQEMSEEMPLFGGGNFHMSLEEMETNLIPSLGQPGPSHNNQGFVPSNFQTFPSSVPNSGAQFPGKPPVFMNPGQTGANAGPGLEFFPVIPGGIKGKEGAAAGKALAAPAGGTGQALSGKGGVGKLHGSVGSNKGATAMRRVQSAGDLGAHAAADGNIRIGKLTLEERRQKIQRYREKRYARKYEKKVQYNCRKTLADSRPRVRGRFAKNDDTRAKQPEQEKVDAAAKQKAEVAMHRSSKKGQKPFTKVGDVEQIAGFTAGTMVS</sequence>
<protein>
    <recommendedName>
        <fullName evidence="5">CCT domain-containing protein</fullName>
    </recommendedName>
</protein>
<evidence type="ECO:0000313" key="7">
    <source>
        <dbReference type="EMBL" id="CAE0607079.1"/>
    </source>
</evidence>
<evidence type="ECO:0000256" key="1">
    <source>
        <dbReference type="ARBA" id="ARBA00004123"/>
    </source>
</evidence>
<dbReference type="PANTHER" id="PTHR31319:SF114">
    <property type="entry name" value="OS12G0262400 PROTEIN"/>
    <property type="match status" value="1"/>
</dbReference>
<keyword evidence="2 3" id="KW-0539">Nucleus</keyword>
<proteinExistence type="predicted"/>
<dbReference type="EMBL" id="HBIS01001039">
    <property type="protein sequence ID" value="CAE0607078.1"/>
    <property type="molecule type" value="Transcribed_RNA"/>
</dbReference>
<feature type="domain" description="CCT" evidence="5">
    <location>
        <begin position="259"/>
        <end position="301"/>
    </location>
</feature>
<reference evidence="6" key="1">
    <citation type="submission" date="2021-01" db="EMBL/GenBank/DDBJ databases">
        <authorList>
            <person name="Corre E."/>
            <person name="Pelletier E."/>
            <person name="Niang G."/>
            <person name="Scheremetjew M."/>
            <person name="Finn R."/>
            <person name="Kale V."/>
            <person name="Holt S."/>
            <person name="Cochrane G."/>
            <person name="Meng A."/>
            <person name="Brown T."/>
            <person name="Cohen L."/>
        </authorList>
    </citation>
    <scope>NUCLEOTIDE SEQUENCE</scope>
    <source>
        <strain evidence="6">CCMP1897</strain>
    </source>
</reference>
<feature type="region of interest" description="Disordered" evidence="4">
    <location>
        <begin position="52"/>
        <end position="94"/>
    </location>
</feature>
<evidence type="ECO:0000259" key="5">
    <source>
        <dbReference type="PROSITE" id="PS51017"/>
    </source>
</evidence>
<evidence type="ECO:0000313" key="6">
    <source>
        <dbReference type="EMBL" id="CAE0607078.1"/>
    </source>
</evidence>
<evidence type="ECO:0000256" key="2">
    <source>
        <dbReference type="ARBA" id="ARBA00023242"/>
    </source>
</evidence>
<name>A0A6U9PL93_9CHLO</name>
<gene>
    <name evidence="6" type="ORF">PSAL00342_LOCUS895</name>
    <name evidence="7" type="ORF">PSAL00342_LOCUS896</name>
</gene>
<organism evidence="6">
    <name type="scientific">Picocystis salinarum</name>
    <dbReference type="NCBI Taxonomy" id="88271"/>
    <lineage>
        <taxon>Eukaryota</taxon>
        <taxon>Viridiplantae</taxon>
        <taxon>Chlorophyta</taxon>
        <taxon>Picocystophyceae</taxon>
        <taxon>Picocystales</taxon>
        <taxon>Picocystaceae</taxon>
        <taxon>Picocystis</taxon>
    </lineage>
</organism>
<evidence type="ECO:0000256" key="4">
    <source>
        <dbReference type="SAM" id="MobiDB-lite"/>
    </source>
</evidence>
<feature type="region of interest" description="Disordered" evidence="4">
    <location>
        <begin position="295"/>
        <end position="317"/>
    </location>
</feature>
<accession>A0A6U9PL93</accession>
<comment type="subcellular location">
    <subcellularLocation>
        <location evidence="1 3">Nucleus</location>
    </subcellularLocation>
</comment>
<evidence type="ECO:0000256" key="3">
    <source>
        <dbReference type="PROSITE-ProRule" id="PRU00357"/>
    </source>
</evidence>
<feature type="compositionally biased region" description="Basic and acidic residues" evidence="4">
    <location>
        <begin position="299"/>
        <end position="317"/>
    </location>
</feature>